<organism evidence="2 3">
    <name type="scientific">Colocasia esculenta</name>
    <name type="common">Wild taro</name>
    <name type="synonym">Arum esculentum</name>
    <dbReference type="NCBI Taxonomy" id="4460"/>
    <lineage>
        <taxon>Eukaryota</taxon>
        <taxon>Viridiplantae</taxon>
        <taxon>Streptophyta</taxon>
        <taxon>Embryophyta</taxon>
        <taxon>Tracheophyta</taxon>
        <taxon>Spermatophyta</taxon>
        <taxon>Magnoliopsida</taxon>
        <taxon>Liliopsida</taxon>
        <taxon>Araceae</taxon>
        <taxon>Aroideae</taxon>
        <taxon>Colocasieae</taxon>
        <taxon>Colocasia</taxon>
    </lineage>
</organism>
<protein>
    <submittedName>
        <fullName evidence="2">Uncharacterized protein</fullName>
    </submittedName>
</protein>
<comment type="caution">
    <text evidence="2">The sequence shown here is derived from an EMBL/GenBank/DDBJ whole genome shotgun (WGS) entry which is preliminary data.</text>
</comment>
<name>A0A843XG25_COLES</name>
<evidence type="ECO:0000313" key="3">
    <source>
        <dbReference type="Proteomes" id="UP000652761"/>
    </source>
</evidence>
<gene>
    <name evidence="2" type="ORF">Taro_051432</name>
</gene>
<keyword evidence="1" id="KW-1133">Transmembrane helix</keyword>
<keyword evidence="1" id="KW-0812">Transmembrane</keyword>
<evidence type="ECO:0000256" key="1">
    <source>
        <dbReference type="SAM" id="Phobius"/>
    </source>
</evidence>
<feature type="transmembrane region" description="Helical" evidence="1">
    <location>
        <begin position="184"/>
        <end position="205"/>
    </location>
</feature>
<feature type="transmembrane region" description="Helical" evidence="1">
    <location>
        <begin position="92"/>
        <end position="117"/>
    </location>
</feature>
<proteinExistence type="predicted"/>
<keyword evidence="3" id="KW-1185">Reference proteome</keyword>
<reference evidence="2" key="1">
    <citation type="submission" date="2017-07" db="EMBL/GenBank/DDBJ databases">
        <title>Taro Niue Genome Assembly and Annotation.</title>
        <authorList>
            <person name="Atibalentja N."/>
            <person name="Keating K."/>
            <person name="Fields C.J."/>
        </authorList>
    </citation>
    <scope>NUCLEOTIDE SEQUENCE</scope>
    <source>
        <strain evidence="2">Niue_2</strain>
        <tissue evidence="2">Leaf</tissue>
    </source>
</reference>
<sequence length="264" mass="28596">MLPPPCGDVCGLWAAPGWSIPWVCLSAGVTTVVYVSTLEEASARAGFALRTFWWGMRQVTSLRSVTEGDTFVAVSWQLCQEGRVTSQRFGMVLVVLAPPVHPVALLVVRQALVVAYVQSELLTGVSRVAATNYVLYRALLATEWVDGWLAPTAGSVGGCSRVVFGWCFLLFGPDLALARRRVSVTSWVSDAIVILVATNVCIAFLSHPAFSSRLIVASGQWVTTVFCCFGRLMPVRVAGEEEGRELCPDVVELAWSEEEVANPT</sequence>
<dbReference type="Proteomes" id="UP000652761">
    <property type="component" value="Unassembled WGS sequence"/>
</dbReference>
<keyword evidence="1" id="KW-0472">Membrane</keyword>
<dbReference type="EMBL" id="NMUH01008198">
    <property type="protein sequence ID" value="MQM18439.1"/>
    <property type="molecule type" value="Genomic_DNA"/>
</dbReference>
<feature type="transmembrane region" description="Helical" evidence="1">
    <location>
        <begin position="148"/>
        <end position="172"/>
    </location>
</feature>
<evidence type="ECO:0000313" key="2">
    <source>
        <dbReference type="EMBL" id="MQM18439.1"/>
    </source>
</evidence>
<accession>A0A843XG25</accession>
<dbReference type="AlphaFoldDB" id="A0A843XG25"/>